<dbReference type="Proteomes" id="UP001586593">
    <property type="component" value="Unassembled WGS sequence"/>
</dbReference>
<evidence type="ECO:0000256" key="1">
    <source>
        <dbReference type="SAM" id="SignalP"/>
    </source>
</evidence>
<feature type="signal peptide" evidence="1">
    <location>
        <begin position="1"/>
        <end position="26"/>
    </location>
</feature>
<organism evidence="2 3">
    <name type="scientific">Phialemonium thermophilum</name>
    <dbReference type="NCBI Taxonomy" id="223376"/>
    <lineage>
        <taxon>Eukaryota</taxon>
        <taxon>Fungi</taxon>
        <taxon>Dikarya</taxon>
        <taxon>Ascomycota</taxon>
        <taxon>Pezizomycotina</taxon>
        <taxon>Sordariomycetes</taxon>
        <taxon>Sordariomycetidae</taxon>
        <taxon>Cephalothecales</taxon>
        <taxon>Cephalothecaceae</taxon>
        <taxon>Phialemonium</taxon>
    </lineage>
</organism>
<accession>A0ABR3XYU0</accession>
<reference evidence="2 3" key="1">
    <citation type="journal article" date="2024" name="Commun. Biol.">
        <title>Comparative genomic analysis of thermophilic fungi reveals convergent evolutionary adaptations and gene losses.</title>
        <authorList>
            <person name="Steindorff A.S."/>
            <person name="Aguilar-Pontes M.V."/>
            <person name="Robinson A.J."/>
            <person name="Andreopoulos B."/>
            <person name="LaButti K."/>
            <person name="Kuo A."/>
            <person name="Mondo S."/>
            <person name="Riley R."/>
            <person name="Otillar R."/>
            <person name="Haridas S."/>
            <person name="Lipzen A."/>
            <person name="Grimwood J."/>
            <person name="Schmutz J."/>
            <person name="Clum A."/>
            <person name="Reid I.D."/>
            <person name="Moisan M.C."/>
            <person name="Butler G."/>
            <person name="Nguyen T.T.M."/>
            <person name="Dewar K."/>
            <person name="Conant G."/>
            <person name="Drula E."/>
            <person name="Henrissat B."/>
            <person name="Hansel C."/>
            <person name="Singer S."/>
            <person name="Hutchinson M.I."/>
            <person name="de Vries R.P."/>
            <person name="Natvig D.O."/>
            <person name="Powell A.J."/>
            <person name="Tsang A."/>
            <person name="Grigoriev I.V."/>
        </authorList>
    </citation>
    <scope>NUCLEOTIDE SEQUENCE [LARGE SCALE GENOMIC DNA]</scope>
    <source>
        <strain evidence="2 3">ATCC 24622</strain>
    </source>
</reference>
<sequence>MRISAALPLQRMILISLAHLAGEGNPEQLSCLRNDPGDLIHRKTRSPRVTQGLQPDGTILDLFAHYAALWENGGTLEYHQYHFRSINLTSTYEDYKARLSA</sequence>
<gene>
    <name evidence="2" type="ORF">VTK73DRAFT_4977</name>
</gene>
<evidence type="ECO:0000313" key="3">
    <source>
        <dbReference type="Proteomes" id="UP001586593"/>
    </source>
</evidence>
<feature type="chain" id="PRO_5046540128" evidence="1">
    <location>
        <begin position="27"/>
        <end position="101"/>
    </location>
</feature>
<keyword evidence="1" id="KW-0732">Signal</keyword>
<comment type="caution">
    <text evidence="2">The sequence shown here is derived from an EMBL/GenBank/DDBJ whole genome shotgun (WGS) entry which is preliminary data.</text>
</comment>
<proteinExistence type="predicted"/>
<protein>
    <submittedName>
        <fullName evidence="2">Uncharacterized protein</fullName>
    </submittedName>
</protein>
<keyword evidence="3" id="KW-1185">Reference proteome</keyword>
<dbReference type="EMBL" id="JAZHXJ010000028">
    <property type="protein sequence ID" value="KAL1880807.1"/>
    <property type="molecule type" value="Genomic_DNA"/>
</dbReference>
<name>A0ABR3XYU0_9PEZI</name>
<evidence type="ECO:0000313" key="2">
    <source>
        <dbReference type="EMBL" id="KAL1880807.1"/>
    </source>
</evidence>